<name>A0ABT7VVH9_9GAMM</name>
<accession>A0ABT7VVH9</accession>
<feature type="chain" id="PRO_5046941997" description="Lipoprotein" evidence="1">
    <location>
        <begin position="22"/>
        <end position="213"/>
    </location>
</feature>
<keyword evidence="3" id="KW-1185">Reference proteome</keyword>
<feature type="signal peptide" evidence="1">
    <location>
        <begin position="1"/>
        <end position="21"/>
    </location>
</feature>
<evidence type="ECO:0000256" key="1">
    <source>
        <dbReference type="SAM" id="SignalP"/>
    </source>
</evidence>
<dbReference type="EMBL" id="JAUCGM010000709">
    <property type="protein sequence ID" value="MDM8563551.1"/>
    <property type="molecule type" value="Genomic_DNA"/>
</dbReference>
<protein>
    <recommendedName>
        <fullName evidence="4">Lipoprotein</fullName>
    </recommendedName>
</protein>
<evidence type="ECO:0000313" key="2">
    <source>
        <dbReference type="EMBL" id="MDM8563551.1"/>
    </source>
</evidence>
<dbReference type="Proteomes" id="UP001171945">
    <property type="component" value="Unassembled WGS sequence"/>
</dbReference>
<evidence type="ECO:0008006" key="4">
    <source>
        <dbReference type="Google" id="ProtNLM"/>
    </source>
</evidence>
<evidence type="ECO:0000313" key="3">
    <source>
        <dbReference type="Proteomes" id="UP001171945"/>
    </source>
</evidence>
<keyword evidence="1" id="KW-0732">Signal</keyword>
<organism evidence="2 3">
    <name type="scientific">Candidatus Marithioploca araucensis</name>
    <dbReference type="NCBI Taxonomy" id="70273"/>
    <lineage>
        <taxon>Bacteria</taxon>
        <taxon>Pseudomonadati</taxon>
        <taxon>Pseudomonadota</taxon>
        <taxon>Gammaproteobacteria</taxon>
        <taxon>Thiotrichales</taxon>
        <taxon>Thiotrichaceae</taxon>
        <taxon>Candidatus Marithioploca</taxon>
    </lineage>
</organism>
<reference evidence="2" key="1">
    <citation type="submission" date="2023-06" db="EMBL/GenBank/DDBJ databases">
        <title>Uncultivated large filamentous bacteria from sulfidic sediments reveal new species and different genomic features in energy metabolism and defense.</title>
        <authorList>
            <person name="Fonseca A."/>
        </authorList>
    </citation>
    <scope>NUCLEOTIDE SEQUENCE</scope>
    <source>
        <strain evidence="2">HSG4</strain>
    </source>
</reference>
<comment type="caution">
    <text evidence="2">The sequence shown here is derived from an EMBL/GenBank/DDBJ whole genome shotgun (WGS) entry which is preliminary data.</text>
</comment>
<sequence>MKKLYWAMAIALLMLHFGGCASLNEWAAKRDKRIYNSYANQALVKWYRSQFLPKIDALRRSSSHEMYTIKKINPEFLGVKINYTEETNYNYHHYYAHVHNNTLNWYKQYVQQQGGSLQGYKPKLAEAIVKVGDLRMIDYPNRGCYFERAYIAKVNNQLDSAFIDVTCYYPDPILAGRNFNSTFGWIAVLDAPILRQALDRVPNSLLMETQINY</sequence>
<gene>
    <name evidence="2" type="ORF">QUF54_09375</name>
</gene>
<proteinExistence type="predicted"/>